<evidence type="ECO:0000313" key="3">
    <source>
        <dbReference type="EMBL" id="ETX13417.1"/>
    </source>
</evidence>
<evidence type="ECO:0000256" key="1">
    <source>
        <dbReference type="ARBA" id="ARBA00035644"/>
    </source>
</evidence>
<dbReference type="Gene3D" id="3.40.50.80">
    <property type="entry name" value="Nucleotide-binding domain of ferredoxin-NADP reductase (FNR) module"/>
    <property type="match status" value="1"/>
</dbReference>
<dbReference type="PANTHER" id="PTHR30157:SF0">
    <property type="entry name" value="NADPH-DEPENDENT FERRIC-CHELATE REDUCTASE"/>
    <property type="match status" value="1"/>
</dbReference>
<dbReference type="eggNOG" id="COG2375">
    <property type="taxonomic scope" value="Bacteria"/>
</dbReference>
<dbReference type="GO" id="GO:0016491">
    <property type="term" value="F:oxidoreductase activity"/>
    <property type="evidence" value="ECO:0007669"/>
    <property type="project" value="InterPro"/>
</dbReference>
<gene>
    <name evidence="3" type="ORF">OCH239_10570</name>
</gene>
<evidence type="ECO:0000313" key="4">
    <source>
        <dbReference type="Proteomes" id="UP000022447"/>
    </source>
</evidence>
<keyword evidence="4" id="KW-1185">Reference proteome</keyword>
<dbReference type="AlphaFoldDB" id="X7EBY1"/>
<dbReference type="Pfam" id="PF04954">
    <property type="entry name" value="SIP"/>
    <property type="match status" value="1"/>
</dbReference>
<dbReference type="PROSITE" id="PS51384">
    <property type="entry name" value="FAD_FR"/>
    <property type="match status" value="1"/>
</dbReference>
<name>X7EBY1_9RHOB</name>
<comment type="caution">
    <text evidence="3">The sequence shown here is derived from an EMBL/GenBank/DDBJ whole genome shotgun (WGS) entry which is preliminary data.</text>
</comment>
<dbReference type="Gene3D" id="2.40.30.10">
    <property type="entry name" value="Translation factors"/>
    <property type="match status" value="1"/>
</dbReference>
<dbReference type="InterPro" id="IPR007037">
    <property type="entry name" value="SIP_rossman_dom"/>
</dbReference>
<dbReference type="Pfam" id="PF08021">
    <property type="entry name" value="FAD_binding_9"/>
    <property type="match status" value="1"/>
</dbReference>
<dbReference type="EMBL" id="JALZ01000027">
    <property type="protein sequence ID" value="ETX13417.1"/>
    <property type="molecule type" value="Genomic_DNA"/>
</dbReference>
<organism evidence="3 4">
    <name type="scientific">Roseivivax halodurans JCM 10272</name>
    <dbReference type="NCBI Taxonomy" id="1449350"/>
    <lineage>
        <taxon>Bacteria</taxon>
        <taxon>Pseudomonadati</taxon>
        <taxon>Pseudomonadota</taxon>
        <taxon>Alphaproteobacteria</taxon>
        <taxon>Rhodobacterales</taxon>
        <taxon>Roseobacteraceae</taxon>
        <taxon>Roseivivax</taxon>
    </lineage>
</organism>
<dbReference type="InterPro" id="IPR039374">
    <property type="entry name" value="SIP_fam"/>
</dbReference>
<reference evidence="3 4" key="1">
    <citation type="submission" date="2014-01" db="EMBL/GenBank/DDBJ databases">
        <title>Roseivivax halodurans JCM 10272 Genome Sequencing.</title>
        <authorList>
            <person name="Lai Q."/>
            <person name="Li G."/>
            <person name="Shao Z."/>
        </authorList>
    </citation>
    <scope>NUCLEOTIDE SEQUENCE [LARGE SCALE GENOMIC DNA]</scope>
    <source>
        <strain evidence="3 4">JCM 10272</strain>
    </source>
</reference>
<dbReference type="PATRIC" id="fig|1449350.3.peg.3443"/>
<dbReference type="SUPFAM" id="SSF63380">
    <property type="entry name" value="Riboflavin synthase domain-like"/>
    <property type="match status" value="1"/>
</dbReference>
<dbReference type="CDD" id="cd06193">
    <property type="entry name" value="siderophore_interacting"/>
    <property type="match status" value="1"/>
</dbReference>
<dbReference type="OrthoDB" id="9814826at2"/>
<dbReference type="Proteomes" id="UP000022447">
    <property type="component" value="Unassembled WGS sequence"/>
</dbReference>
<accession>X7EBY1</accession>
<sequence>MVAEARTRLDLPYADGAAHFSNVAAARELAVTHSEGGLRVHAQLGTIDLSKAGEASELLLTSEDQATLQALRDFLTTRLAAAGIVCRWEITGSREQPHNLSFGTVERIDRISPSFTRISVTGPDLWRFAEGRLHFRLLFGPNGAGWPHLDASGVTAWPGGVESWHRPVYTTREIHRLGEAGARLVFDVFRHEGGRVTAWIDGVALGETVAITGPSGSRVPPAARRVDLVGDETAIPVIARIIAGLAAGTSGTARLFVPSEDDVQSLRAPEGFRVMWIPRDGGVLPVHAGLALPIPQADAFSFFAGERDDMLAVRARLIEASAPKNRYHVAAYWSKALAEG</sequence>
<dbReference type="PANTHER" id="PTHR30157">
    <property type="entry name" value="FERRIC REDUCTASE, NADPH-DEPENDENT"/>
    <property type="match status" value="1"/>
</dbReference>
<comment type="similarity">
    <text evidence="1">Belongs to the SIP oxidoreductase family.</text>
</comment>
<dbReference type="InterPro" id="IPR017927">
    <property type="entry name" value="FAD-bd_FR_type"/>
</dbReference>
<feature type="domain" description="FAD-binding FR-type" evidence="2">
    <location>
        <begin position="98"/>
        <end position="221"/>
    </location>
</feature>
<protein>
    <recommendedName>
        <fullName evidence="2">FAD-binding FR-type domain-containing protein</fullName>
    </recommendedName>
</protein>
<dbReference type="STRING" id="1449350.OCH239_10570"/>
<dbReference type="InterPro" id="IPR017938">
    <property type="entry name" value="Riboflavin_synthase-like_b-brl"/>
</dbReference>
<dbReference type="InterPro" id="IPR013113">
    <property type="entry name" value="SIP_FAD-bd"/>
</dbReference>
<proteinExistence type="inferred from homology"/>
<evidence type="ECO:0000259" key="2">
    <source>
        <dbReference type="PROSITE" id="PS51384"/>
    </source>
</evidence>
<dbReference type="InterPro" id="IPR039261">
    <property type="entry name" value="FNR_nucleotide-bd"/>
</dbReference>